<dbReference type="EMBL" id="QIBW01000009">
    <property type="protein sequence ID" value="ROT89569.1"/>
    <property type="molecule type" value="Genomic_DNA"/>
</dbReference>
<dbReference type="Proteomes" id="UP000462865">
    <property type="component" value="Unassembled WGS sequence"/>
</dbReference>
<evidence type="ECO:0008006" key="7">
    <source>
        <dbReference type="Google" id="ProtNLM"/>
    </source>
</evidence>
<dbReference type="Proteomes" id="UP000285258">
    <property type="component" value="Unassembled WGS sequence"/>
</dbReference>
<dbReference type="EMBL" id="WPOC01000014">
    <property type="protein sequence ID" value="MVN15622.1"/>
    <property type="molecule type" value="Genomic_DNA"/>
</dbReference>
<dbReference type="GeneID" id="97354773"/>
<evidence type="ECO:0000313" key="1">
    <source>
        <dbReference type="EMBL" id="MSA96067.1"/>
    </source>
</evidence>
<dbReference type="AlphaFoldDB" id="A0A1Y4G136"/>
<evidence type="ECO:0000313" key="6">
    <source>
        <dbReference type="Proteomes" id="UP000468327"/>
    </source>
</evidence>
<reference evidence="4" key="1">
    <citation type="submission" date="2018-05" db="EMBL/GenBank/DDBJ databases">
        <title>Genome Sequencing of selected type strains of the family Eggerthellaceae.</title>
        <authorList>
            <person name="Danylec N."/>
            <person name="Stoll D.A."/>
            <person name="Doetsch A."/>
            <person name="Huch M."/>
        </authorList>
    </citation>
    <scope>NUCLEOTIDE SEQUENCE [LARGE SCALE GENOMIC DNA]</scope>
    <source>
        <strain evidence="4">DSM 27213</strain>
    </source>
</reference>
<evidence type="ECO:0000313" key="4">
    <source>
        <dbReference type="Proteomes" id="UP000285258"/>
    </source>
</evidence>
<proteinExistence type="predicted"/>
<reference evidence="2 6" key="5">
    <citation type="submission" date="2019-11" db="EMBL/GenBank/DDBJ databases">
        <title>Whole genome shotgun sequencing (WGS) data from Adlercreutzia equolifaciens ResAG-91, Eggerthella lenta MRI-F36, MRI-F37, MRI-F40, ResAG-49, ResAG-88, ResAG-121, ResAG-145, and Gordonibacter sp. ResAG-5, ResAG-26, ResAG-43, ResAG-50, ResAG-59.</title>
        <authorList>
            <person name="Stoll D.A."/>
            <person name="Danylec N."/>
            <person name="Franz C.M.A.P."/>
            <person name="Huch M."/>
        </authorList>
    </citation>
    <scope>NUCLEOTIDE SEQUENCE [LARGE SCALE GENOMIC DNA]</scope>
    <source>
        <strain evidence="2 6">ResAG-59</strain>
    </source>
</reference>
<dbReference type="Proteomes" id="UP000468327">
    <property type="component" value="Unassembled WGS sequence"/>
</dbReference>
<dbReference type="EMBL" id="WKZA01000097">
    <property type="protein sequence ID" value="MSA96067.1"/>
    <property type="molecule type" value="Genomic_DNA"/>
</dbReference>
<sequence>MPREDGVIDWEAYGVLLKAARLANGYTRGRALSDAVEEKTGMRISERAIYTLEDASRAPSADVFFALQQVLPELRDPEYMKPLFKRNGIEVMLVAF</sequence>
<organism evidence="3 4">
    <name type="scientific">Gordonibacter urolithinfaciens</name>
    <dbReference type="NCBI Taxonomy" id="1335613"/>
    <lineage>
        <taxon>Bacteria</taxon>
        <taxon>Bacillati</taxon>
        <taxon>Actinomycetota</taxon>
        <taxon>Coriobacteriia</taxon>
        <taxon>Eggerthellales</taxon>
        <taxon>Eggerthellaceae</taxon>
        <taxon>Gordonibacter</taxon>
    </lineage>
</organism>
<reference evidence="3" key="2">
    <citation type="journal article" date="2019" name="Int. J. Syst. Evol. Microbiol.">
        <title>Gordonibacter faecihominis is a later heterotypic synonym of Gordonibacter urolithinfaciens.</title>
        <authorList>
            <person name="Danylec N."/>
            <person name="Stoll D.A."/>
            <person name="Huch M."/>
        </authorList>
    </citation>
    <scope>NUCLEOTIDE SEQUENCE</scope>
    <source>
        <strain evidence="3">DSM 27213</strain>
    </source>
</reference>
<protein>
    <recommendedName>
        <fullName evidence="7">XRE family transcriptional regulator</fullName>
    </recommendedName>
</protein>
<evidence type="ECO:0000313" key="3">
    <source>
        <dbReference type="EMBL" id="ROT89569.1"/>
    </source>
</evidence>
<reference evidence="1 5" key="4">
    <citation type="journal article" date="2019" name="Nat. Med.">
        <title>A library of human gut bacterial isolates paired with longitudinal multiomics data enables mechanistic microbiome research.</title>
        <authorList>
            <person name="Poyet M."/>
            <person name="Groussin M."/>
            <person name="Gibbons S.M."/>
            <person name="Avila-Pacheco J."/>
            <person name="Jiang X."/>
            <person name="Kearney S.M."/>
            <person name="Perrotta A.R."/>
            <person name="Berdy B."/>
            <person name="Zhao S."/>
            <person name="Lieberman T.D."/>
            <person name="Swanson P.K."/>
            <person name="Smith M."/>
            <person name="Roesemann S."/>
            <person name="Alexander J.E."/>
            <person name="Rich S.A."/>
            <person name="Livny J."/>
            <person name="Vlamakis H."/>
            <person name="Clish C."/>
            <person name="Bullock K."/>
            <person name="Deik A."/>
            <person name="Scott J."/>
            <person name="Pierce K.A."/>
            <person name="Xavier R.J."/>
            <person name="Alm E.J."/>
        </authorList>
    </citation>
    <scope>NUCLEOTIDE SEQUENCE [LARGE SCALE GENOMIC DNA]</scope>
    <source>
        <strain evidence="1 5">BIOML-A1</strain>
    </source>
</reference>
<comment type="caution">
    <text evidence="3">The sequence shown here is derived from an EMBL/GenBank/DDBJ whole genome shotgun (WGS) entry which is preliminary data.</text>
</comment>
<evidence type="ECO:0000313" key="5">
    <source>
        <dbReference type="Proteomes" id="UP000462865"/>
    </source>
</evidence>
<accession>A0A1Y4G136</accession>
<evidence type="ECO:0000313" key="2">
    <source>
        <dbReference type="EMBL" id="MVN15622.1"/>
    </source>
</evidence>
<name>A0A1Y4G136_9ACTN</name>
<keyword evidence="6" id="KW-1185">Reference proteome</keyword>
<reference evidence="3" key="3">
    <citation type="journal article" date="2019" name="Microbiol. Resour. Announc.">
        <title>Draft Genome Sequences of Type Strains of Gordonibacter faecihominis, Paraeggerthella hongkongensis, Parvibacter caecicola,Slackia equolifaciens, Slackia faecicanis, and Slackia isoflavoniconvertens.</title>
        <authorList>
            <person name="Danylec N."/>
            <person name="Stoll D.A."/>
            <person name="Dotsch A."/>
            <person name="Huch M."/>
        </authorList>
    </citation>
    <scope>NUCLEOTIDE SEQUENCE</scope>
    <source>
        <strain evidence="3">DSM 27213</strain>
    </source>
</reference>
<dbReference type="RefSeq" id="WP_087191295.1">
    <property type="nucleotide sequence ID" value="NZ_BAABZN010000001.1"/>
</dbReference>
<gene>
    <name evidence="3" type="ORF">DMP12_09025</name>
    <name evidence="1" type="ORF">GKG38_13590</name>
    <name evidence="2" type="ORF">GO738_09755</name>
</gene>